<dbReference type="PANTHER" id="PTHR43830:SF3">
    <property type="entry name" value="PROTEIN PSP1"/>
    <property type="match status" value="1"/>
</dbReference>
<feature type="domain" description="PSP1 C-terminal" evidence="2">
    <location>
        <begin position="56"/>
        <end position="141"/>
    </location>
</feature>
<keyword evidence="4" id="KW-1185">Reference proteome</keyword>
<organism evidence="3 4">
    <name type="scientific">Hydrogenobacter hydrogenophilus</name>
    <dbReference type="NCBI Taxonomy" id="35835"/>
    <lineage>
        <taxon>Bacteria</taxon>
        <taxon>Pseudomonadati</taxon>
        <taxon>Aquificota</taxon>
        <taxon>Aquificia</taxon>
        <taxon>Aquificales</taxon>
        <taxon>Aquificaceae</taxon>
        <taxon>Hydrogenobacter</taxon>
    </lineage>
</organism>
<dbReference type="InterPro" id="IPR047767">
    <property type="entry name" value="PSP1-like"/>
</dbReference>
<gene>
    <name evidence="3" type="ORF">SAMN06265353_0886</name>
</gene>
<dbReference type="PANTHER" id="PTHR43830">
    <property type="entry name" value="PROTEIN PSP1"/>
    <property type="match status" value="1"/>
</dbReference>
<feature type="coiled-coil region" evidence="1">
    <location>
        <begin position="60"/>
        <end position="87"/>
    </location>
</feature>
<dbReference type="OrthoDB" id="9779344at2"/>
<dbReference type="PROSITE" id="PS51411">
    <property type="entry name" value="PSP1_C"/>
    <property type="match status" value="1"/>
</dbReference>
<name>A0A285NW98_9AQUI</name>
<accession>A0A285NW98</accession>
<keyword evidence="1" id="KW-0175">Coiled coil</keyword>
<dbReference type="EMBL" id="OBEN01000003">
    <property type="protein sequence ID" value="SNZ13754.1"/>
    <property type="molecule type" value="Genomic_DNA"/>
</dbReference>
<dbReference type="GO" id="GO:0005737">
    <property type="term" value="C:cytoplasm"/>
    <property type="evidence" value="ECO:0007669"/>
    <property type="project" value="TreeGrafter"/>
</dbReference>
<dbReference type="InterPro" id="IPR007557">
    <property type="entry name" value="PSP1_C"/>
</dbReference>
<proteinExistence type="predicted"/>
<dbReference type="Proteomes" id="UP000218627">
    <property type="component" value="Unassembled WGS sequence"/>
</dbReference>
<evidence type="ECO:0000256" key="1">
    <source>
        <dbReference type="SAM" id="Coils"/>
    </source>
</evidence>
<dbReference type="Pfam" id="PF04468">
    <property type="entry name" value="PSP1"/>
    <property type="match status" value="1"/>
</dbReference>
<protein>
    <submittedName>
        <fullName evidence="3">Cell fate regulator YaaT, PSP1 superfamily (Controls sporulation, competence, biofilm development)</fullName>
    </submittedName>
</protein>
<reference evidence="4" key="1">
    <citation type="submission" date="2017-09" db="EMBL/GenBank/DDBJ databases">
        <authorList>
            <person name="Varghese N."/>
            <person name="Submissions S."/>
        </authorList>
    </citation>
    <scope>NUCLEOTIDE SEQUENCE [LARGE SCALE GENOMIC DNA]</scope>
    <source>
        <strain evidence="4">DSM 2913</strain>
    </source>
</reference>
<evidence type="ECO:0000259" key="2">
    <source>
        <dbReference type="PROSITE" id="PS51411"/>
    </source>
</evidence>
<evidence type="ECO:0000313" key="3">
    <source>
        <dbReference type="EMBL" id="SNZ13754.1"/>
    </source>
</evidence>
<dbReference type="NCBIfam" id="NF041131">
    <property type="entry name" value="RicT_YaaT_fam"/>
    <property type="match status" value="1"/>
</dbReference>
<dbReference type="AlphaFoldDB" id="A0A285NW98"/>
<sequence>MSYIKAKFQDTGKILQVEGVWDDDINRDDFIVVNSEKGEEVVRVLGISKEPSPIKATFLRKAKDEDIRRMEENLEKAKDLYNLCKEKISQHGLDMKLIKAYVPLDERKVFFYYTAEQRVDFRNLVRDLAKVIKKRIEMRQVGVRDAVQMMGWIGACGEVPCCVRFAENFESISLKDIEEQNLPLSPAKFTGPCGRLICCLAYERDNYIVKNILPETGTELCFNGKVIQILYIDPPRGKVLVQTEGRKEEIDLYKLLPYDYEKALRHCKSCGLCCRRTYKEDEAYISAQE</sequence>
<evidence type="ECO:0000313" key="4">
    <source>
        <dbReference type="Proteomes" id="UP000218627"/>
    </source>
</evidence>
<dbReference type="RefSeq" id="WP_096601627.1">
    <property type="nucleotide sequence ID" value="NZ_OBEN01000003.1"/>
</dbReference>